<name>A0AA39YVA4_9PEZI</name>
<comment type="caution">
    <text evidence="6">The sequence shown here is derived from an EMBL/GenBank/DDBJ whole genome shotgun (WGS) entry which is preliminary data.</text>
</comment>
<evidence type="ECO:0000256" key="3">
    <source>
        <dbReference type="ARBA" id="ARBA00022989"/>
    </source>
</evidence>
<dbReference type="Proteomes" id="UP001175001">
    <property type="component" value="Unassembled WGS sequence"/>
</dbReference>
<dbReference type="InterPro" id="IPR006838">
    <property type="entry name" value="ADTRP_AIG1"/>
</dbReference>
<gene>
    <name evidence="6" type="ORF">DIS24_g4034</name>
</gene>
<keyword evidence="7" id="KW-1185">Reference proteome</keyword>
<keyword evidence="2 5" id="KW-0812">Transmembrane</keyword>
<feature type="transmembrane region" description="Helical" evidence="5">
    <location>
        <begin position="35"/>
        <end position="53"/>
    </location>
</feature>
<feature type="transmembrane region" description="Helical" evidence="5">
    <location>
        <begin position="167"/>
        <end position="186"/>
    </location>
</feature>
<feature type="transmembrane region" description="Helical" evidence="5">
    <location>
        <begin position="102"/>
        <end position="121"/>
    </location>
</feature>
<feature type="transmembrane region" description="Helical" evidence="5">
    <location>
        <begin position="206"/>
        <end position="231"/>
    </location>
</feature>
<dbReference type="PANTHER" id="PTHR10989:SF16">
    <property type="entry name" value="AT02829P-RELATED"/>
    <property type="match status" value="1"/>
</dbReference>
<evidence type="ECO:0000256" key="2">
    <source>
        <dbReference type="ARBA" id="ARBA00022692"/>
    </source>
</evidence>
<evidence type="ECO:0000313" key="7">
    <source>
        <dbReference type="Proteomes" id="UP001175001"/>
    </source>
</evidence>
<evidence type="ECO:0000256" key="1">
    <source>
        <dbReference type="ARBA" id="ARBA00004127"/>
    </source>
</evidence>
<dbReference type="PANTHER" id="PTHR10989">
    <property type="entry name" value="ANDROGEN-INDUCED PROTEIN 1-RELATED"/>
    <property type="match status" value="1"/>
</dbReference>
<organism evidence="6 7">
    <name type="scientific">Lasiodiplodia hormozganensis</name>
    <dbReference type="NCBI Taxonomy" id="869390"/>
    <lineage>
        <taxon>Eukaryota</taxon>
        <taxon>Fungi</taxon>
        <taxon>Dikarya</taxon>
        <taxon>Ascomycota</taxon>
        <taxon>Pezizomycotina</taxon>
        <taxon>Dothideomycetes</taxon>
        <taxon>Dothideomycetes incertae sedis</taxon>
        <taxon>Botryosphaeriales</taxon>
        <taxon>Botryosphaeriaceae</taxon>
        <taxon>Lasiodiplodia</taxon>
    </lineage>
</organism>
<comment type="subcellular location">
    <subcellularLocation>
        <location evidence="1">Endomembrane system</location>
        <topology evidence="1">Multi-pass membrane protein</topology>
    </subcellularLocation>
</comment>
<dbReference type="EMBL" id="JAUJDW010000014">
    <property type="protein sequence ID" value="KAK0659279.1"/>
    <property type="molecule type" value="Genomic_DNA"/>
</dbReference>
<reference evidence="6" key="1">
    <citation type="submission" date="2023-06" db="EMBL/GenBank/DDBJ databases">
        <title>Multi-omics analyses reveal the molecular pathogenesis toolkit of Lasiodiplodia hormozganensis, a cross-kingdom pathogen.</title>
        <authorList>
            <person name="Felix C."/>
            <person name="Meneses R."/>
            <person name="Goncalves M.F.M."/>
            <person name="Tilleman L."/>
            <person name="Duarte A.S."/>
            <person name="Jorrin-Novo J.V."/>
            <person name="Van De Peer Y."/>
            <person name="Deforce D."/>
            <person name="Van Nieuwerburgh F."/>
            <person name="Esteves A.C."/>
            <person name="Alves A."/>
        </authorList>
    </citation>
    <scope>NUCLEOTIDE SEQUENCE</scope>
    <source>
        <strain evidence="6">CBS 339.90</strain>
    </source>
</reference>
<keyword evidence="4 5" id="KW-0472">Membrane</keyword>
<feature type="transmembrane region" description="Helical" evidence="5">
    <location>
        <begin position="65"/>
        <end position="90"/>
    </location>
</feature>
<evidence type="ECO:0000256" key="5">
    <source>
        <dbReference type="SAM" id="Phobius"/>
    </source>
</evidence>
<dbReference type="GO" id="GO:0016020">
    <property type="term" value="C:membrane"/>
    <property type="evidence" value="ECO:0007669"/>
    <property type="project" value="InterPro"/>
</dbReference>
<sequence length="251" mass="27627">MIADTVQHAAVKEGRKLASKHPLQRLNSPSRGASALLHFIGCCSFAYSFHYLIYEPNPISESWGWHLQFLTCCGLSLGFLTYVLALLADLTLSRTLYRAKNLLALTSAPLECCISVLYWVIKAIDPRLLLHPDLPVLHLLPDISFHLAPALFLALDLLFFSPPWTLTAAPALAVSSLVAVSYWFWVEACFTHNGFYPYPLFGQLDTNARVLLFSGAAAIMAVSTLALKAVYQAVNGLSRNDATDSDAKKDL</sequence>
<dbReference type="AlphaFoldDB" id="A0AA39YVA4"/>
<dbReference type="GO" id="GO:0012505">
    <property type="term" value="C:endomembrane system"/>
    <property type="evidence" value="ECO:0007669"/>
    <property type="project" value="UniProtKB-SubCell"/>
</dbReference>
<proteinExistence type="predicted"/>
<evidence type="ECO:0000313" key="6">
    <source>
        <dbReference type="EMBL" id="KAK0659279.1"/>
    </source>
</evidence>
<accession>A0AA39YVA4</accession>
<keyword evidence="3 5" id="KW-1133">Transmembrane helix</keyword>
<dbReference type="Pfam" id="PF04750">
    <property type="entry name" value="Far-17a_AIG1"/>
    <property type="match status" value="1"/>
</dbReference>
<protein>
    <submittedName>
        <fullName evidence="6">Uncharacterized protein</fullName>
    </submittedName>
</protein>
<evidence type="ECO:0000256" key="4">
    <source>
        <dbReference type="ARBA" id="ARBA00023136"/>
    </source>
</evidence>